<feature type="region of interest" description="Disordered" evidence="11">
    <location>
        <begin position="117"/>
        <end position="238"/>
    </location>
</feature>
<keyword evidence="6" id="KW-0804">Transcription</keyword>
<dbReference type="Proteomes" id="UP000694867">
    <property type="component" value="Unplaced"/>
</dbReference>
<dbReference type="InterPro" id="IPR031416">
    <property type="entry name" value="Med26_C"/>
</dbReference>
<feature type="compositionally biased region" description="Low complexity" evidence="11">
    <location>
        <begin position="463"/>
        <end position="480"/>
    </location>
</feature>
<dbReference type="InterPro" id="IPR003617">
    <property type="entry name" value="TFIIS/CRSP70_N_sub"/>
</dbReference>
<dbReference type="Pfam" id="PF15693">
    <property type="entry name" value="Med26_C"/>
    <property type="match status" value="1"/>
</dbReference>
<dbReference type="RefSeq" id="XP_018495535.1">
    <property type="nucleotide sequence ID" value="XM_018640019.1"/>
</dbReference>
<comment type="similarity">
    <text evidence="2">Belongs to the Mediator complex subunit 26 family.</text>
</comment>
<dbReference type="Pfam" id="PF08711">
    <property type="entry name" value="Med26"/>
    <property type="match status" value="1"/>
</dbReference>
<evidence type="ECO:0000256" key="2">
    <source>
        <dbReference type="ARBA" id="ARBA00009681"/>
    </source>
</evidence>
<feature type="compositionally biased region" description="Low complexity" evidence="11">
    <location>
        <begin position="123"/>
        <end position="134"/>
    </location>
</feature>
<dbReference type="SMART" id="SM00509">
    <property type="entry name" value="TFS2N"/>
    <property type="match status" value="1"/>
</dbReference>
<dbReference type="PROSITE" id="PS51319">
    <property type="entry name" value="TFIIS_N"/>
    <property type="match status" value="1"/>
</dbReference>
<dbReference type="GO" id="GO:0010628">
    <property type="term" value="P:positive regulation of gene expression"/>
    <property type="evidence" value="ECO:0007669"/>
    <property type="project" value="TreeGrafter"/>
</dbReference>
<feature type="compositionally biased region" description="Polar residues" evidence="11">
    <location>
        <begin position="382"/>
        <end position="396"/>
    </location>
</feature>
<accession>A0AAJ7L5I1</accession>
<evidence type="ECO:0000256" key="11">
    <source>
        <dbReference type="SAM" id="MobiDB-lite"/>
    </source>
</evidence>
<dbReference type="CDD" id="cd00183">
    <property type="entry name" value="TFIIS_I"/>
    <property type="match status" value="1"/>
</dbReference>
<keyword evidence="4" id="KW-0805">Transcription regulation</keyword>
<feature type="compositionally biased region" description="Polar residues" evidence="11">
    <location>
        <begin position="291"/>
        <end position="311"/>
    </location>
</feature>
<feature type="region of interest" description="Disordered" evidence="11">
    <location>
        <begin position="343"/>
        <end position="396"/>
    </location>
</feature>
<feature type="region of interest" description="Disordered" evidence="11">
    <location>
        <begin position="280"/>
        <end position="314"/>
    </location>
</feature>
<evidence type="ECO:0000313" key="14">
    <source>
        <dbReference type="RefSeq" id="XP_018495535.1"/>
    </source>
</evidence>
<comment type="subcellular location">
    <subcellularLocation>
        <location evidence="1 10">Nucleus</location>
    </subcellularLocation>
</comment>
<evidence type="ECO:0000256" key="1">
    <source>
        <dbReference type="ARBA" id="ARBA00004123"/>
    </source>
</evidence>
<dbReference type="InterPro" id="IPR042376">
    <property type="entry name" value="MED26"/>
</dbReference>
<dbReference type="GO" id="GO:0003712">
    <property type="term" value="F:transcription coregulator activity"/>
    <property type="evidence" value="ECO:0007669"/>
    <property type="project" value="TreeGrafter"/>
</dbReference>
<dbReference type="Gene3D" id="1.20.930.10">
    <property type="entry name" value="Conserved domain common to transcription factors TFIIS, elongin A, CRSP70"/>
    <property type="match status" value="1"/>
</dbReference>
<proteinExistence type="inferred from homology"/>
<name>A0AAJ7L5I1_9ACAR</name>
<dbReference type="GO" id="GO:0070847">
    <property type="term" value="C:core mediator complex"/>
    <property type="evidence" value="ECO:0007669"/>
    <property type="project" value="TreeGrafter"/>
</dbReference>
<organism evidence="13 14">
    <name type="scientific">Galendromus occidentalis</name>
    <name type="common">western predatory mite</name>
    <dbReference type="NCBI Taxonomy" id="34638"/>
    <lineage>
        <taxon>Eukaryota</taxon>
        <taxon>Metazoa</taxon>
        <taxon>Ecdysozoa</taxon>
        <taxon>Arthropoda</taxon>
        <taxon>Chelicerata</taxon>
        <taxon>Arachnida</taxon>
        <taxon>Acari</taxon>
        <taxon>Parasitiformes</taxon>
        <taxon>Mesostigmata</taxon>
        <taxon>Gamasina</taxon>
        <taxon>Phytoseioidea</taxon>
        <taxon>Phytoseiidae</taxon>
        <taxon>Typhlodrominae</taxon>
        <taxon>Galendromus</taxon>
    </lineage>
</organism>
<dbReference type="GeneID" id="108864421"/>
<feature type="region of interest" description="Disordered" evidence="11">
    <location>
        <begin position="427"/>
        <end position="480"/>
    </location>
</feature>
<dbReference type="GO" id="GO:0016592">
    <property type="term" value="C:mediator complex"/>
    <property type="evidence" value="ECO:0007669"/>
    <property type="project" value="InterPro"/>
</dbReference>
<keyword evidence="5" id="KW-0010">Activator</keyword>
<dbReference type="KEGG" id="goe:108864421"/>
<evidence type="ECO:0000256" key="8">
    <source>
        <dbReference type="ARBA" id="ARBA00030125"/>
    </source>
</evidence>
<evidence type="ECO:0000256" key="5">
    <source>
        <dbReference type="ARBA" id="ARBA00023159"/>
    </source>
</evidence>
<evidence type="ECO:0000256" key="3">
    <source>
        <dbReference type="ARBA" id="ARBA00019686"/>
    </source>
</evidence>
<evidence type="ECO:0000256" key="10">
    <source>
        <dbReference type="PROSITE-ProRule" id="PRU00649"/>
    </source>
</evidence>
<feature type="domain" description="TFIIS N-terminal" evidence="12">
    <location>
        <begin position="10"/>
        <end position="84"/>
    </location>
</feature>
<dbReference type="PANTHER" id="PTHR15201">
    <property type="entry name" value="CRSP70"/>
    <property type="match status" value="1"/>
</dbReference>
<keyword evidence="13" id="KW-1185">Reference proteome</keyword>
<evidence type="ECO:0000256" key="6">
    <source>
        <dbReference type="ARBA" id="ARBA00023163"/>
    </source>
</evidence>
<reference evidence="14" key="1">
    <citation type="submission" date="2025-08" db="UniProtKB">
        <authorList>
            <consortium name="RefSeq"/>
        </authorList>
    </citation>
    <scope>IDENTIFICATION</scope>
</reference>
<feature type="compositionally biased region" description="Low complexity" evidence="11">
    <location>
        <begin position="146"/>
        <end position="178"/>
    </location>
</feature>
<evidence type="ECO:0000256" key="4">
    <source>
        <dbReference type="ARBA" id="ARBA00023015"/>
    </source>
</evidence>
<dbReference type="AlphaFoldDB" id="A0AAJ7L5I1"/>
<sequence>MQCSPHDIKEQLVRALDQDHNVVDMVAVLDCISILEGFPIRREDLEKTRLGRVINELRRKTSDVALQKRAKDLVRSWRKLLPENPNISAVVQKAGPIPPLSHVQAPRVAQLQQSVVSSLGGRTTSPALSSSTSPILRTRNGSGFKPVSPAIPGSPSPSAVAPLASHPGGTQATPATAASKAPNRNSVANKRLRKESPPNGTVGAAKRSRISTPTTLGAEGGANTTTTPAATSTPARTTSNGFDSLLNCNSSINATTGAAATPIGSAAAAAPATGIPSGNSAFESLVRPDSRTGSVHSDDATSNGGFSSSTPRIVPKVKTTQQLIDELKAKSGINVSIDGVVKESAPPKRSAVTPVVSSTTKGKRGRPSLHGNAAASRVDSPTGATNHNSTGVHGSRQAAMNNANFNKLLANDARELSKTKSELMDRFLQSSPQSQSDESNHQENGHMNGLTNGSNGRLGSGNGPSVPAANPAAASSSAAAGAPMMNVVDVEEDIRRIMAQLPPITNSAELLREFEESKDQERLFPPRTSAPTEEEVERISNGQWPCVNGNYDMDGQWRPWNQMMKAQSAGSDPLLVLPYVDIEW</sequence>
<feature type="compositionally biased region" description="Polar residues" evidence="11">
    <location>
        <begin position="428"/>
        <end position="437"/>
    </location>
</feature>
<keyword evidence="7 10" id="KW-0539">Nucleus</keyword>
<dbReference type="InterPro" id="IPR035441">
    <property type="entry name" value="TFIIS/LEDGF_dom_sf"/>
</dbReference>
<dbReference type="SUPFAM" id="SSF47676">
    <property type="entry name" value="Conserved domain common to transcription factors TFIIS, elongin A, CRSP70"/>
    <property type="match status" value="1"/>
</dbReference>
<evidence type="ECO:0000256" key="7">
    <source>
        <dbReference type="ARBA" id="ARBA00023242"/>
    </source>
</evidence>
<dbReference type="GO" id="GO:0006357">
    <property type="term" value="P:regulation of transcription by RNA polymerase II"/>
    <property type="evidence" value="ECO:0007669"/>
    <property type="project" value="InterPro"/>
</dbReference>
<dbReference type="InterPro" id="IPR017923">
    <property type="entry name" value="TFIIS_N"/>
</dbReference>
<evidence type="ECO:0000256" key="9">
    <source>
        <dbReference type="ARBA" id="ARBA00031968"/>
    </source>
</evidence>
<protein>
    <recommendedName>
        <fullName evidence="3">Mediator of RNA polymerase II transcription subunit 26</fullName>
    </recommendedName>
    <alternativeName>
        <fullName evidence="8">Cofactor required for Sp1 transcriptional activation subunit 7</fullName>
    </alternativeName>
    <alternativeName>
        <fullName evidence="9">Mediator complex subunit 26</fullName>
    </alternativeName>
</protein>
<evidence type="ECO:0000313" key="13">
    <source>
        <dbReference type="Proteomes" id="UP000694867"/>
    </source>
</evidence>
<dbReference type="PANTHER" id="PTHR15201:SF1">
    <property type="entry name" value="MEDIATOR OF RNA POLYMERASE II TRANSCRIPTION SUBUNIT 26"/>
    <property type="match status" value="1"/>
</dbReference>
<gene>
    <name evidence="14" type="primary">LOC108864421</name>
</gene>
<evidence type="ECO:0000259" key="12">
    <source>
        <dbReference type="PROSITE" id="PS51319"/>
    </source>
</evidence>
<feature type="compositionally biased region" description="Low complexity" evidence="11">
    <location>
        <begin position="214"/>
        <end position="238"/>
    </location>
</feature>